<sequence length="618" mass="67972">MTISAEAAPTDLRASQQDGTHPRPQLVRRRWHELAGAWGFAFDDGDEGEAARWYAQPRFDRIIQVPFPFESAASGIHDTGFHRTVWFSRGFGAGDMAASGFDPGSPLAKRIHLRFGAVDYGAKVWVDGCLLGEHEGGQTPFSFDITDVLDPTAAEHTVVVRAVDDPLDATQPRGKQDWRLDPHTIWYHRTSGIWQPVWLEATSETAVALLHWTPDLVAGTVRVRVDLNQRPAPGSTLRYALSYAGTPVAEASHTVSELSSTTTITLPARKNGQAFEELLWSPETPRLLDATVTLTTAGTTQDEVWSYLGLRSAGIGSGRFLLNDRPYFVRSVLQQGYWPHSHLASPSPQDLRRDIELIKELGFNSARVHQKIEDPRFLYWADRLGVLVWGEAPGAFEFSATAMRRTVAEWTAVLERDHSHPSIVTWVPVNESWGVPQIGHDLAQASFVRALVALTRAIDPSRPVVSNDGWEHVDSDILTIHDYEADGETVRARYRDDDAVTRLLAGLGPAGRRMMLPGQAPSGRAMAGRPVMLTEFGGISFPREGADLRAWGYSSAASTEDFLVRLAALVGAARASTALAGFCYTQLTDTLQETNGLLDEARNPKAPVERLRAIFGGE</sequence>
<dbReference type="InterPro" id="IPR051913">
    <property type="entry name" value="GH2_Domain-Containing"/>
</dbReference>
<dbReference type="Pfam" id="PF00703">
    <property type="entry name" value="Glyco_hydro_2"/>
    <property type="match status" value="1"/>
</dbReference>
<dbReference type="PANTHER" id="PTHR42732:SF3">
    <property type="entry name" value="HYDROLASE"/>
    <property type="match status" value="1"/>
</dbReference>
<dbReference type="InterPro" id="IPR008979">
    <property type="entry name" value="Galactose-bd-like_sf"/>
</dbReference>
<dbReference type="AlphaFoldDB" id="A0A2S3Z509"/>
<reference evidence="8 9" key="1">
    <citation type="submission" date="2018-01" db="EMBL/GenBank/DDBJ databases">
        <title>Cryobacterium sp. nov., from glaciers in China.</title>
        <authorList>
            <person name="Liu Q."/>
            <person name="Xin Y.-H."/>
        </authorList>
    </citation>
    <scope>NUCLEOTIDE SEQUENCE [LARGE SCALE GENOMIC DNA]</scope>
    <source>
        <strain evidence="8 9">TMB1-8</strain>
    </source>
</reference>
<feature type="domain" description="Glycoside hydrolase family 2 catalytic" evidence="6">
    <location>
        <begin position="318"/>
        <end position="469"/>
    </location>
</feature>
<protein>
    <submittedName>
        <fullName evidence="8">Glycoside hydrolase family 2</fullName>
    </submittedName>
</protein>
<dbReference type="SUPFAM" id="SSF51445">
    <property type="entry name" value="(Trans)glycosidases"/>
    <property type="match status" value="1"/>
</dbReference>
<dbReference type="Gene3D" id="2.60.40.10">
    <property type="entry name" value="Immunoglobulins"/>
    <property type="match status" value="1"/>
</dbReference>
<evidence type="ECO:0000259" key="5">
    <source>
        <dbReference type="Pfam" id="PF00703"/>
    </source>
</evidence>
<feature type="region of interest" description="Disordered" evidence="4">
    <location>
        <begin position="1"/>
        <end position="24"/>
    </location>
</feature>
<evidence type="ECO:0000256" key="3">
    <source>
        <dbReference type="ARBA" id="ARBA00023295"/>
    </source>
</evidence>
<dbReference type="GO" id="GO:0005975">
    <property type="term" value="P:carbohydrate metabolic process"/>
    <property type="evidence" value="ECO:0007669"/>
    <property type="project" value="InterPro"/>
</dbReference>
<dbReference type="Pfam" id="PF02837">
    <property type="entry name" value="Glyco_hydro_2_N"/>
    <property type="match status" value="1"/>
</dbReference>
<dbReference type="Pfam" id="PF02836">
    <property type="entry name" value="Glyco_hydro_2_C"/>
    <property type="match status" value="1"/>
</dbReference>
<dbReference type="InterPro" id="IPR006104">
    <property type="entry name" value="Glyco_hydro_2_N"/>
</dbReference>
<evidence type="ECO:0000259" key="6">
    <source>
        <dbReference type="Pfam" id="PF02836"/>
    </source>
</evidence>
<evidence type="ECO:0000313" key="8">
    <source>
        <dbReference type="EMBL" id="POH58697.1"/>
    </source>
</evidence>
<dbReference type="OrthoDB" id="9762066at2"/>
<dbReference type="Gene3D" id="3.20.20.80">
    <property type="entry name" value="Glycosidases"/>
    <property type="match status" value="1"/>
</dbReference>
<feature type="domain" description="Glycosyl hydrolases family 2 sugar binding" evidence="7">
    <location>
        <begin position="33"/>
        <end position="160"/>
    </location>
</feature>
<dbReference type="InterPro" id="IPR017853">
    <property type="entry name" value="GH"/>
</dbReference>
<dbReference type="SUPFAM" id="SSF49303">
    <property type="entry name" value="beta-Galactosidase/glucuronidase domain"/>
    <property type="match status" value="1"/>
</dbReference>
<comment type="caution">
    <text evidence="8">The sequence shown here is derived from an EMBL/GenBank/DDBJ whole genome shotgun (WGS) entry which is preliminary data.</text>
</comment>
<dbReference type="Proteomes" id="UP000237104">
    <property type="component" value="Unassembled WGS sequence"/>
</dbReference>
<dbReference type="GO" id="GO:0004553">
    <property type="term" value="F:hydrolase activity, hydrolyzing O-glycosyl compounds"/>
    <property type="evidence" value="ECO:0007669"/>
    <property type="project" value="InterPro"/>
</dbReference>
<dbReference type="Gene3D" id="2.60.120.260">
    <property type="entry name" value="Galactose-binding domain-like"/>
    <property type="match status" value="1"/>
</dbReference>
<evidence type="ECO:0000256" key="2">
    <source>
        <dbReference type="ARBA" id="ARBA00022801"/>
    </source>
</evidence>
<dbReference type="PANTHER" id="PTHR42732">
    <property type="entry name" value="BETA-GALACTOSIDASE"/>
    <property type="match status" value="1"/>
</dbReference>
<accession>A0A2S3Z509</accession>
<evidence type="ECO:0000259" key="7">
    <source>
        <dbReference type="Pfam" id="PF02837"/>
    </source>
</evidence>
<dbReference type="SUPFAM" id="SSF49785">
    <property type="entry name" value="Galactose-binding domain-like"/>
    <property type="match status" value="1"/>
</dbReference>
<dbReference type="InterPro" id="IPR013783">
    <property type="entry name" value="Ig-like_fold"/>
</dbReference>
<proteinExistence type="inferred from homology"/>
<dbReference type="InterPro" id="IPR036156">
    <property type="entry name" value="Beta-gal/glucu_dom_sf"/>
</dbReference>
<gene>
    <name evidence="8" type="ORF">C3B59_18610</name>
</gene>
<keyword evidence="2 8" id="KW-0378">Hydrolase</keyword>
<evidence type="ECO:0000313" key="9">
    <source>
        <dbReference type="Proteomes" id="UP000237104"/>
    </source>
</evidence>
<dbReference type="InterPro" id="IPR006103">
    <property type="entry name" value="Glyco_hydro_2_cat"/>
</dbReference>
<keyword evidence="3" id="KW-0326">Glycosidase</keyword>
<evidence type="ECO:0000256" key="4">
    <source>
        <dbReference type="SAM" id="MobiDB-lite"/>
    </source>
</evidence>
<dbReference type="EMBL" id="PPXF01000070">
    <property type="protein sequence ID" value="POH58697.1"/>
    <property type="molecule type" value="Genomic_DNA"/>
</dbReference>
<organism evidence="8 9">
    <name type="scientific">Cryobacterium zongtaii</name>
    <dbReference type="NCBI Taxonomy" id="1259217"/>
    <lineage>
        <taxon>Bacteria</taxon>
        <taxon>Bacillati</taxon>
        <taxon>Actinomycetota</taxon>
        <taxon>Actinomycetes</taxon>
        <taxon>Micrococcales</taxon>
        <taxon>Microbacteriaceae</taxon>
        <taxon>Cryobacterium</taxon>
    </lineage>
</organism>
<evidence type="ECO:0000256" key="1">
    <source>
        <dbReference type="ARBA" id="ARBA00007401"/>
    </source>
</evidence>
<dbReference type="RefSeq" id="WP_103432675.1">
    <property type="nucleotide sequence ID" value="NZ_PPXF01000070.1"/>
</dbReference>
<feature type="domain" description="Glycoside hydrolase family 2 immunoglobulin-like beta-sandwich" evidence="5">
    <location>
        <begin position="209"/>
        <end position="311"/>
    </location>
</feature>
<name>A0A2S3Z509_9MICO</name>
<dbReference type="InterPro" id="IPR006102">
    <property type="entry name" value="Ig-like_GH2"/>
</dbReference>
<comment type="similarity">
    <text evidence="1">Belongs to the glycosyl hydrolase 2 family.</text>
</comment>